<protein>
    <submittedName>
        <fullName evidence="1">Uncharacterized protein</fullName>
    </submittedName>
</protein>
<sequence length="98" mass="11122">MSERNVVADMLVRRPVQELTPAHCSARRLEPQGGCRVQGGEEGDLRGRRGRQYSAVRIYRSVVCEQQTQHRGFSSSALGSVSRSRVQVKHDFVKKTFY</sequence>
<organism evidence="1 2">
    <name type="scientific">Knipowitschia caucasica</name>
    <name type="common">Caucasian dwarf goby</name>
    <name type="synonym">Pomatoschistus caucasicus</name>
    <dbReference type="NCBI Taxonomy" id="637954"/>
    <lineage>
        <taxon>Eukaryota</taxon>
        <taxon>Metazoa</taxon>
        <taxon>Chordata</taxon>
        <taxon>Craniata</taxon>
        <taxon>Vertebrata</taxon>
        <taxon>Euteleostomi</taxon>
        <taxon>Actinopterygii</taxon>
        <taxon>Neopterygii</taxon>
        <taxon>Teleostei</taxon>
        <taxon>Neoteleostei</taxon>
        <taxon>Acanthomorphata</taxon>
        <taxon>Gobiaria</taxon>
        <taxon>Gobiiformes</taxon>
        <taxon>Gobioidei</taxon>
        <taxon>Gobiidae</taxon>
        <taxon>Gobiinae</taxon>
        <taxon>Knipowitschia</taxon>
    </lineage>
</organism>
<dbReference type="AlphaFoldDB" id="A0AAV2LFU5"/>
<proteinExistence type="predicted"/>
<gene>
    <name evidence="1" type="ORF">KC01_LOCUS27618</name>
</gene>
<name>A0AAV2LFU5_KNICA</name>
<evidence type="ECO:0000313" key="1">
    <source>
        <dbReference type="EMBL" id="CAL1599328.1"/>
    </source>
</evidence>
<accession>A0AAV2LFU5</accession>
<reference evidence="1 2" key="1">
    <citation type="submission" date="2024-04" db="EMBL/GenBank/DDBJ databases">
        <authorList>
            <person name="Waldvogel A.-M."/>
            <person name="Schoenle A."/>
        </authorList>
    </citation>
    <scope>NUCLEOTIDE SEQUENCE [LARGE SCALE GENOMIC DNA]</scope>
</reference>
<keyword evidence="2" id="KW-1185">Reference proteome</keyword>
<dbReference type="Proteomes" id="UP001497482">
    <property type="component" value="Chromosome 23"/>
</dbReference>
<evidence type="ECO:0000313" key="2">
    <source>
        <dbReference type="Proteomes" id="UP001497482"/>
    </source>
</evidence>
<dbReference type="EMBL" id="OZ035845">
    <property type="protein sequence ID" value="CAL1599328.1"/>
    <property type="molecule type" value="Genomic_DNA"/>
</dbReference>